<keyword evidence="14" id="KW-1185">Reference proteome</keyword>
<organism evidence="13 14">
    <name type="scientific">Pseudanabaena yagii GIHE-NHR1</name>
    <dbReference type="NCBI Taxonomy" id="2722753"/>
    <lineage>
        <taxon>Bacteria</taxon>
        <taxon>Bacillati</taxon>
        <taxon>Cyanobacteriota</taxon>
        <taxon>Cyanophyceae</taxon>
        <taxon>Pseudanabaenales</taxon>
        <taxon>Pseudanabaenaceae</taxon>
        <taxon>Pseudanabaena</taxon>
        <taxon>Pseudanabaena yagii</taxon>
    </lineage>
</organism>
<keyword evidence="4" id="KW-0808">Transferase</keyword>
<dbReference type="InterPro" id="IPR037006">
    <property type="entry name" value="CheA-like_homodim_sf"/>
</dbReference>
<evidence type="ECO:0000256" key="6">
    <source>
        <dbReference type="ARBA" id="ARBA00023012"/>
    </source>
</evidence>
<dbReference type="InterPro" id="IPR005467">
    <property type="entry name" value="His_kinase_dom"/>
</dbReference>
<evidence type="ECO:0000259" key="10">
    <source>
        <dbReference type="PROSITE" id="PS50109"/>
    </source>
</evidence>
<gene>
    <name evidence="13" type="ORF">HC246_19350</name>
</gene>
<dbReference type="SMART" id="SM00387">
    <property type="entry name" value="HATPase_c"/>
    <property type="match status" value="1"/>
</dbReference>
<evidence type="ECO:0000256" key="7">
    <source>
        <dbReference type="PROSITE-ProRule" id="PRU00110"/>
    </source>
</evidence>
<feature type="compositionally biased region" description="Polar residues" evidence="9">
    <location>
        <begin position="265"/>
        <end position="280"/>
    </location>
</feature>
<dbReference type="Pfam" id="PF01627">
    <property type="entry name" value="Hpt"/>
    <property type="match status" value="1"/>
</dbReference>
<dbReference type="InterPro" id="IPR036890">
    <property type="entry name" value="HATPase_C_sf"/>
</dbReference>
<evidence type="ECO:0000313" key="13">
    <source>
        <dbReference type="EMBL" id="NMF60122.1"/>
    </source>
</evidence>
<feature type="region of interest" description="Disordered" evidence="9">
    <location>
        <begin position="244"/>
        <end position="280"/>
    </location>
</feature>
<protein>
    <recommendedName>
        <fullName evidence="2">histidine kinase</fullName>
        <ecNumber evidence="2">2.7.13.3</ecNumber>
    </recommendedName>
</protein>
<dbReference type="InterPro" id="IPR036097">
    <property type="entry name" value="HisK_dim/P_sf"/>
</dbReference>
<dbReference type="Gene3D" id="1.10.287.560">
    <property type="entry name" value="Histidine kinase CheA-like, homodimeric domain"/>
    <property type="match status" value="1"/>
</dbReference>
<dbReference type="Pfam" id="PF02895">
    <property type="entry name" value="H-kinase_dim"/>
    <property type="match status" value="1"/>
</dbReference>
<dbReference type="InterPro" id="IPR011006">
    <property type="entry name" value="CheY-like_superfamily"/>
</dbReference>
<dbReference type="PROSITE" id="PS50894">
    <property type="entry name" value="HPT"/>
    <property type="match status" value="1"/>
</dbReference>
<evidence type="ECO:0000256" key="5">
    <source>
        <dbReference type="ARBA" id="ARBA00022777"/>
    </source>
</evidence>
<evidence type="ECO:0000256" key="9">
    <source>
        <dbReference type="SAM" id="MobiDB-lite"/>
    </source>
</evidence>
<reference evidence="13 14" key="1">
    <citation type="submission" date="2020-03" db="EMBL/GenBank/DDBJ databases">
        <title>Draft Genome Sequence of 2-Methylisoborneol Producing Pseudanabaena yagii Strain GIHE-NHR1 Isolated from North Han River in South Korea.</title>
        <authorList>
            <person name="Jeong J."/>
        </authorList>
    </citation>
    <scope>NUCLEOTIDE SEQUENCE [LARGE SCALE GENOMIC DNA]</scope>
    <source>
        <strain evidence="13 14">GIHE-NHR1</strain>
    </source>
</reference>
<dbReference type="PANTHER" id="PTHR43395:SF1">
    <property type="entry name" value="CHEMOTAXIS PROTEIN CHEA"/>
    <property type="match status" value="1"/>
</dbReference>
<evidence type="ECO:0000313" key="14">
    <source>
        <dbReference type="Proteomes" id="UP000738376"/>
    </source>
</evidence>
<dbReference type="InterPro" id="IPR036641">
    <property type="entry name" value="HPT_dom_sf"/>
</dbReference>
<dbReference type="InterPro" id="IPR004105">
    <property type="entry name" value="CheA-like_dim"/>
</dbReference>
<dbReference type="GO" id="GO:0016301">
    <property type="term" value="F:kinase activity"/>
    <property type="evidence" value="ECO:0007669"/>
    <property type="project" value="UniProtKB-KW"/>
</dbReference>
<evidence type="ECO:0000256" key="8">
    <source>
        <dbReference type="PROSITE-ProRule" id="PRU00169"/>
    </source>
</evidence>
<dbReference type="SUPFAM" id="SSF52172">
    <property type="entry name" value="CheY-like"/>
    <property type="match status" value="1"/>
</dbReference>
<evidence type="ECO:0000256" key="2">
    <source>
        <dbReference type="ARBA" id="ARBA00012438"/>
    </source>
</evidence>
<dbReference type="CDD" id="cd16916">
    <property type="entry name" value="HATPase_CheA-like"/>
    <property type="match status" value="1"/>
</dbReference>
<dbReference type="SMART" id="SM00448">
    <property type="entry name" value="REC"/>
    <property type="match status" value="1"/>
</dbReference>
<dbReference type="Gene3D" id="1.20.120.160">
    <property type="entry name" value="HPT domain"/>
    <property type="match status" value="1"/>
</dbReference>
<comment type="catalytic activity">
    <reaction evidence="1">
        <text>ATP + protein L-histidine = ADP + protein N-phospho-L-histidine.</text>
        <dbReference type="EC" id="2.7.13.3"/>
    </reaction>
</comment>
<feature type="modified residue" description="Phosphohistidine" evidence="7">
    <location>
        <position position="51"/>
    </location>
</feature>
<dbReference type="Pfam" id="PF00072">
    <property type="entry name" value="Response_reg"/>
    <property type="match status" value="1"/>
</dbReference>
<feature type="domain" description="HPt" evidence="12">
    <location>
        <begin position="5"/>
        <end position="108"/>
    </location>
</feature>
<dbReference type="Gene3D" id="3.40.50.2300">
    <property type="match status" value="1"/>
</dbReference>
<dbReference type="InterPro" id="IPR004358">
    <property type="entry name" value="Sig_transdc_His_kin-like_C"/>
</dbReference>
<dbReference type="Pfam" id="PF01584">
    <property type="entry name" value="CheW"/>
    <property type="match status" value="1"/>
</dbReference>
<dbReference type="SUPFAM" id="SSF50341">
    <property type="entry name" value="CheW-like"/>
    <property type="match status" value="1"/>
</dbReference>
<evidence type="ECO:0000256" key="4">
    <source>
        <dbReference type="ARBA" id="ARBA00022679"/>
    </source>
</evidence>
<dbReference type="RefSeq" id="WP_169365062.1">
    <property type="nucleotide sequence ID" value="NZ_JAAVJL010000002.1"/>
</dbReference>
<keyword evidence="3 8" id="KW-0597">Phosphoprotein</keyword>
<dbReference type="Gene3D" id="3.30.565.10">
    <property type="entry name" value="Histidine kinase-like ATPase, C-terminal domain"/>
    <property type="match status" value="1"/>
</dbReference>
<dbReference type="PROSITE" id="PS50110">
    <property type="entry name" value="RESPONSE_REGULATORY"/>
    <property type="match status" value="1"/>
</dbReference>
<dbReference type="SMART" id="SM00260">
    <property type="entry name" value="CheW"/>
    <property type="match status" value="1"/>
</dbReference>
<dbReference type="InterPro" id="IPR008207">
    <property type="entry name" value="Sig_transdc_His_kin_Hpt_dom"/>
</dbReference>
<sequence length="1173" mass="130678">MYSTETEIQDQAYQFFKQEAPEFLQIIETGLLSLREDRSTSNIHSVMRAAHSIKGGAASLNLEGIKTIAHQLEDVFRSLYRFEGEIDADLESLLLQAYDCLRLPLMDQLQSGHYESTSALEAAEPVFDVLKLYLGDTDEDAELPTAAELGVDIVQIVFDGDVQQGILRLQNVLANPDGVPVTGEIRAQVEVFSGIGELLNLSGFKAIAHTTLQALDHNPDNPILVGNVAVANFVAARAEVLAGDRHQGGKPSPELIALTGKQPPDQLSQVKQSPNPQSSLETTTQNLVNEEALHLEFEEHDNWFEALEQEIDSKNYLSHLDLPDSSVNLLELEQIDLSEINSPPPQQSNLEFEDFEDFGRNPSNLELFAEIPDSEIDNGFGEASFDMSLDQNFEIFSANLDEVHDEAEANIFHDLNNDLDSAFEFIEFDSNNILLDDIPQILSQEDLEEPEAWLESTPPDKPEISINTATPKLELSSQSLSSISSSLIDLEKAALPFRAVVKPSTKPIPKKTTKTSETTTPYISETVRVDLSRLERLNNFSGELVTQENASILHNQQMQAKIERLQKQFKGFENLSKNLQTWLDKAQRSQVRNQAFSAFSPTSSINLFDTNSLATNLSTSINLLADFDPLQMDSYNRLYSVIQEALEEIAQMDEGMRDMSILMQQTQQTQRRKQQILKQVRYDLLWSRMLPLGDILSSLPRMVREMSNKYNKQVNLKLFGTGTLVDKSVLEKLYDPFVHLVRNAFDHGTESTQERVNLGKPVIASIEIRAYYRGNQTYIEIKDDGQGINLEKVKTKAIAVGLLPPDKADQVTNEEIYQFLFEPSFSTAEAVSELSGRGMGLSTVQEQVRSLKGSIEIKSEIGQGTTFIIKLPLTLSIAKLLIFSVQERLFSIAIDTLLGIITVDADAIQIIQGKEFFRFENRLIPLYPTSIFADGYPLPKKSIEVLSTESFIEEDQTTLLLLSDGSEIVAIPIDRVLNEQELVIKPFGKAIAPPPYLYGCTILGDGTLVPVIDSASLIAIKFSTSPSSPATLEPDSSLPTNNLKPQPIQRKTVLIVDDSLTTRQSLYLTLEKFGFQVIQAGDGREAIDQLCRSKEIQVVLCDVEMPNMNGFEFLTACRKDSRFANLPIVMLTSRGGAKHRGVAQMLGASGYLTKPYLEQELIKTIQDLLPKQS</sequence>
<dbReference type="SUPFAM" id="SSF55874">
    <property type="entry name" value="ATPase domain of HSP90 chaperone/DNA topoisomerase II/histidine kinase"/>
    <property type="match status" value="1"/>
</dbReference>
<evidence type="ECO:0000259" key="11">
    <source>
        <dbReference type="PROSITE" id="PS50110"/>
    </source>
</evidence>
<dbReference type="Pfam" id="PF02518">
    <property type="entry name" value="HATPase_c"/>
    <property type="match status" value="1"/>
</dbReference>
<evidence type="ECO:0000256" key="1">
    <source>
        <dbReference type="ARBA" id="ARBA00000085"/>
    </source>
</evidence>
<feature type="domain" description="Histidine kinase" evidence="10">
    <location>
        <begin position="629"/>
        <end position="875"/>
    </location>
</feature>
<feature type="modified residue" description="4-aspartylphosphate" evidence="8">
    <location>
        <position position="1102"/>
    </location>
</feature>
<dbReference type="PANTHER" id="PTHR43395">
    <property type="entry name" value="SENSOR HISTIDINE KINASE CHEA"/>
    <property type="match status" value="1"/>
</dbReference>
<dbReference type="InterPro" id="IPR051315">
    <property type="entry name" value="Bact_Chemotaxis_CheA"/>
</dbReference>
<dbReference type="EC" id="2.7.13.3" evidence="2"/>
<dbReference type="SUPFAM" id="SSF47226">
    <property type="entry name" value="Histidine-containing phosphotransfer domain, HPT domain"/>
    <property type="match status" value="1"/>
</dbReference>
<accession>A0ABX1LVB4</accession>
<proteinExistence type="predicted"/>
<dbReference type="CDD" id="cd00088">
    <property type="entry name" value="HPT"/>
    <property type="match status" value="1"/>
</dbReference>
<dbReference type="InterPro" id="IPR002545">
    <property type="entry name" value="CheW-lke_dom"/>
</dbReference>
<feature type="domain" description="Response regulatory" evidence="11">
    <location>
        <begin position="1052"/>
        <end position="1169"/>
    </location>
</feature>
<dbReference type="SMART" id="SM01231">
    <property type="entry name" value="H-kinase_dim"/>
    <property type="match status" value="1"/>
</dbReference>
<keyword evidence="5 13" id="KW-0418">Kinase</keyword>
<dbReference type="PRINTS" id="PR00344">
    <property type="entry name" value="BCTRLSENSOR"/>
</dbReference>
<dbReference type="PROSITE" id="PS50109">
    <property type="entry name" value="HIS_KIN"/>
    <property type="match status" value="1"/>
</dbReference>
<dbReference type="InterPro" id="IPR003594">
    <property type="entry name" value="HATPase_dom"/>
</dbReference>
<evidence type="ECO:0000259" key="12">
    <source>
        <dbReference type="PROSITE" id="PS50894"/>
    </source>
</evidence>
<dbReference type="InterPro" id="IPR036061">
    <property type="entry name" value="CheW-like_dom_sf"/>
</dbReference>
<dbReference type="SUPFAM" id="SSF47384">
    <property type="entry name" value="Homodimeric domain of signal transducing histidine kinase"/>
    <property type="match status" value="1"/>
</dbReference>
<dbReference type="InterPro" id="IPR001789">
    <property type="entry name" value="Sig_transdc_resp-reg_receiver"/>
</dbReference>
<dbReference type="EMBL" id="JAAVJL010000002">
    <property type="protein sequence ID" value="NMF60122.1"/>
    <property type="molecule type" value="Genomic_DNA"/>
</dbReference>
<dbReference type="Proteomes" id="UP000738376">
    <property type="component" value="Unassembled WGS sequence"/>
</dbReference>
<comment type="caution">
    <text evidence="13">The sequence shown here is derived from an EMBL/GenBank/DDBJ whole genome shotgun (WGS) entry which is preliminary data.</text>
</comment>
<evidence type="ECO:0000256" key="3">
    <source>
        <dbReference type="ARBA" id="ARBA00022553"/>
    </source>
</evidence>
<dbReference type="Gene3D" id="2.30.30.40">
    <property type="entry name" value="SH3 Domains"/>
    <property type="match status" value="1"/>
</dbReference>
<name>A0ABX1LVB4_9CYAN</name>
<keyword evidence="6" id="KW-0902">Two-component regulatory system</keyword>
<dbReference type="SMART" id="SM00073">
    <property type="entry name" value="HPT"/>
    <property type="match status" value="1"/>
</dbReference>